<dbReference type="InterPro" id="IPR013785">
    <property type="entry name" value="Aldolase_TIM"/>
</dbReference>
<evidence type="ECO:0000256" key="2">
    <source>
        <dbReference type="ARBA" id="ARBA00022643"/>
    </source>
</evidence>
<reference evidence="4" key="1">
    <citation type="submission" date="2023-01" db="EMBL/GenBank/DDBJ databases">
        <title>The diversity of Class Acidimicrobiia in South China Sea sediment environments and the proposal of Iamia marina sp. nov., a novel species of the genus Iamia.</title>
        <authorList>
            <person name="He Y."/>
            <person name="Tian X."/>
        </authorList>
    </citation>
    <scope>NUCLEOTIDE SEQUENCE</scope>
    <source>
        <strain evidence="4">DSM 19957</strain>
    </source>
</reference>
<keyword evidence="2" id="KW-0288">FMN</keyword>
<dbReference type="PANTHER" id="PTHR32332">
    <property type="entry name" value="2-NITROPROPANE DIOXYGENASE"/>
    <property type="match status" value="1"/>
</dbReference>
<gene>
    <name evidence="4" type="ORF">PO878_17380</name>
</gene>
<dbReference type="EMBL" id="CP116942">
    <property type="protein sequence ID" value="WCO66276.1"/>
    <property type="molecule type" value="Genomic_DNA"/>
</dbReference>
<dbReference type="KEGG" id="ima:PO878_17380"/>
<dbReference type="CDD" id="cd04730">
    <property type="entry name" value="NPD_like"/>
    <property type="match status" value="1"/>
</dbReference>
<keyword evidence="4" id="KW-0503">Monooxygenase</keyword>
<evidence type="ECO:0000256" key="1">
    <source>
        <dbReference type="ARBA" id="ARBA00022630"/>
    </source>
</evidence>
<organism evidence="4 5">
    <name type="scientific">Iamia majanohamensis</name>
    <dbReference type="NCBI Taxonomy" id="467976"/>
    <lineage>
        <taxon>Bacteria</taxon>
        <taxon>Bacillati</taxon>
        <taxon>Actinomycetota</taxon>
        <taxon>Acidimicrobiia</taxon>
        <taxon>Acidimicrobiales</taxon>
        <taxon>Iamiaceae</taxon>
        <taxon>Iamia</taxon>
    </lineage>
</organism>
<proteinExistence type="predicted"/>
<evidence type="ECO:0000313" key="5">
    <source>
        <dbReference type="Proteomes" id="UP001216390"/>
    </source>
</evidence>
<dbReference type="Gene3D" id="3.20.20.70">
    <property type="entry name" value="Aldolase class I"/>
    <property type="match status" value="1"/>
</dbReference>
<evidence type="ECO:0000313" key="4">
    <source>
        <dbReference type="EMBL" id="WCO66276.1"/>
    </source>
</evidence>
<keyword evidence="1" id="KW-0285">Flavoprotein</keyword>
<sequence length="378" mass="40212">MKTAVAVMLGVEYPILAFSHCRDVVAAVTNAGGFGVLGAVAHTPQQLEIDLTWIDEHVGGKPYGVDLLLPQKYEGAEEGGLDREALRHLLPAEQQAFVDDIMVRYGVPELDDEQRRAISRMGGMNVSPKGYEPLLAVAFEHPIRLIASALGPPPAALIERAHADDVLVAALAGTREHALRHKEIGVDIVVAQGTEGGGHTGEVATMVLVPEVVDAVAPIPVLAAGGIGNGRQVAAAMALGAQGVWCGSVWLTTEEAETLPVIKEKYLAARSKDTVRSRSITGKPARMLKTSWTEEWERTDGPGPLGMPLQPLLVSEAQVRINRSASTPGSGAQELATYFVGQVVGQMNTTRRAGQVVLDMVNEYADVVVRFAEEAETA</sequence>
<name>A0AAF0BRA3_9ACTN</name>
<dbReference type="SUPFAM" id="SSF51412">
    <property type="entry name" value="Inosine monophosphate dehydrogenase (IMPDH)"/>
    <property type="match status" value="1"/>
</dbReference>
<evidence type="ECO:0000256" key="3">
    <source>
        <dbReference type="ARBA" id="ARBA00023002"/>
    </source>
</evidence>
<keyword evidence="3" id="KW-0560">Oxidoreductase</keyword>
<dbReference type="InterPro" id="IPR004136">
    <property type="entry name" value="NMO"/>
</dbReference>
<dbReference type="Pfam" id="PF03060">
    <property type="entry name" value="NMO"/>
    <property type="match status" value="1"/>
</dbReference>
<accession>A0AAF0BRA3</accession>
<dbReference type="GO" id="GO:0018580">
    <property type="term" value="F:nitronate monooxygenase activity"/>
    <property type="evidence" value="ECO:0007669"/>
    <property type="project" value="InterPro"/>
</dbReference>
<dbReference type="AlphaFoldDB" id="A0AAF0BRA3"/>
<dbReference type="PANTHER" id="PTHR32332:SF38">
    <property type="entry name" value="MONOOXYGENASE RV1533-RELATED"/>
    <property type="match status" value="1"/>
</dbReference>
<dbReference type="RefSeq" id="WP_272735799.1">
    <property type="nucleotide sequence ID" value="NZ_CP116942.1"/>
</dbReference>
<keyword evidence="5" id="KW-1185">Reference proteome</keyword>
<protein>
    <submittedName>
        <fullName evidence="4">Nitronate monooxygenase family protein</fullName>
    </submittedName>
</protein>
<dbReference type="Proteomes" id="UP001216390">
    <property type="component" value="Chromosome"/>
</dbReference>